<keyword evidence="3" id="KW-0804">Transcription</keyword>
<evidence type="ECO:0000256" key="2">
    <source>
        <dbReference type="ARBA" id="ARBA00023125"/>
    </source>
</evidence>
<evidence type="ECO:0000313" key="6">
    <source>
        <dbReference type="Proteomes" id="UP000578449"/>
    </source>
</evidence>
<evidence type="ECO:0000259" key="4">
    <source>
        <dbReference type="PROSITE" id="PS01124"/>
    </source>
</evidence>
<dbReference type="Pfam" id="PF12833">
    <property type="entry name" value="HTH_18"/>
    <property type="match status" value="1"/>
</dbReference>
<dbReference type="GO" id="GO:0043565">
    <property type="term" value="F:sequence-specific DNA binding"/>
    <property type="evidence" value="ECO:0007669"/>
    <property type="project" value="InterPro"/>
</dbReference>
<dbReference type="InterPro" id="IPR050204">
    <property type="entry name" value="AraC_XylS_family_regulators"/>
</dbReference>
<dbReference type="InterPro" id="IPR018060">
    <property type="entry name" value="HTH_AraC"/>
</dbReference>
<gene>
    <name evidence="5" type="ORF">HNP84_007527</name>
</gene>
<dbReference type="GO" id="GO:0003700">
    <property type="term" value="F:DNA-binding transcription factor activity"/>
    <property type="evidence" value="ECO:0007669"/>
    <property type="project" value="InterPro"/>
</dbReference>
<evidence type="ECO:0000313" key="5">
    <source>
        <dbReference type="EMBL" id="MBB5137774.1"/>
    </source>
</evidence>
<dbReference type="Gene3D" id="1.10.10.60">
    <property type="entry name" value="Homeodomain-like"/>
    <property type="match status" value="1"/>
</dbReference>
<keyword evidence="1" id="KW-0805">Transcription regulation</keyword>
<dbReference type="PANTHER" id="PTHR46796">
    <property type="entry name" value="HTH-TYPE TRANSCRIPTIONAL ACTIVATOR RHAS-RELATED"/>
    <property type="match status" value="1"/>
</dbReference>
<proteinExistence type="predicted"/>
<protein>
    <submittedName>
        <fullName evidence="5">AraC-like DNA-binding protein</fullName>
    </submittedName>
</protein>
<organism evidence="5 6">
    <name type="scientific">Thermocatellispora tengchongensis</name>
    <dbReference type="NCBI Taxonomy" id="1073253"/>
    <lineage>
        <taxon>Bacteria</taxon>
        <taxon>Bacillati</taxon>
        <taxon>Actinomycetota</taxon>
        <taxon>Actinomycetes</taxon>
        <taxon>Streptosporangiales</taxon>
        <taxon>Streptosporangiaceae</taxon>
        <taxon>Thermocatellispora</taxon>
    </lineage>
</organism>
<sequence length="278" mass="30227">MRSTVPERDAALAWDVARPSRSSRVAGLSMAGFRARATGPIDLRAIPHPAVTLVLESGNGPLVVDNATGRQQRGSLVARLAFGGVRVRGEKIECVQVRLSPVVARAVLGVSPAELDHAVVALDDLWGREVSRIRERLGQARSWQERFAVTDALLVRRREAGPSVDPEVAWIWTRIVGSRGRARIDELALEIGWSRKRLWSRFRSQIGLSPKRAARLVRFDHAAHRLAAGEGAARVAAEEGYTDQSHLHRDILAFSGVTPGTVAGEPWLAVDGTAWAGS</sequence>
<dbReference type="SMART" id="SM00342">
    <property type="entry name" value="HTH_ARAC"/>
    <property type="match status" value="1"/>
</dbReference>
<evidence type="ECO:0000256" key="1">
    <source>
        <dbReference type="ARBA" id="ARBA00023015"/>
    </source>
</evidence>
<name>A0A840P8S0_9ACTN</name>
<evidence type="ECO:0000256" key="3">
    <source>
        <dbReference type="ARBA" id="ARBA00023163"/>
    </source>
</evidence>
<dbReference type="RefSeq" id="WP_221337237.1">
    <property type="nucleotide sequence ID" value="NZ_BAABIX010000002.1"/>
</dbReference>
<dbReference type="PROSITE" id="PS01124">
    <property type="entry name" value="HTH_ARAC_FAMILY_2"/>
    <property type="match status" value="1"/>
</dbReference>
<dbReference type="PANTHER" id="PTHR46796:SF15">
    <property type="entry name" value="BLL1074 PROTEIN"/>
    <property type="match status" value="1"/>
</dbReference>
<reference evidence="5 6" key="1">
    <citation type="submission" date="2020-08" db="EMBL/GenBank/DDBJ databases">
        <title>Genomic Encyclopedia of Type Strains, Phase IV (KMG-IV): sequencing the most valuable type-strain genomes for metagenomic binning, comparative biology and taxonomic classification.</title>
        <authorList>
            <person name="Goeker M."/>
        </authorList>
    </citation>
    <scope>NUCLEOTIDE SEQUENCE [LARGE SCALE GENOMIC DNA]</scope>
    <source>
        <strain evidence="5 6">DSM 45615</strain>
    </source>
</reference>
<feature type="domain" description="HTH araC/xylS-type" evidence="4">
    <location>
        <begin position="165"/>
        <end position="265"/>
    </location>
</feature>
<keyword evidence="6" id="KW-1185">Reference proteome</keyword>
<accession>A0A840P8S0</accession>
<dbReference type="AlphaFoldDB" id="A0A840P8S0"/>
<keyword evidence="2 5" id="KW-0238">DNA-binding</keyword>
<dbReference type="Proteomes" id="UP000578449">
    <property type="component" value="Unassembled WGS sequence"/>
</dbReference>
<comment type="caution">
    <text evidence="5">The sequence shown here is derived from an EMBL/GenBank/DDBJ whole genome shotgun (WGS) entry which is preliminary data.</text>
</comment>
<dbReference type="EMBL" id="JACHGN010000020">
    <property type="protein sequence ID" value="MBB5137774.1"/>
    <property type="molecule type" value="Genomic_DNA"/>
</dbReference>